<name>A0A398CNW0_9BACL</name>
<dbReference type="Proteomes" id="UP000266340">
    <property type="component" value="Unassembled WGS sequence"/>
</dbReference>
<comment type="caution">
    <text evidence="2">The sequence shown here is derived from an EMBL/GenBank/DDBJ whole genome shotgun (WGS) entry which is preliminary data.</text>
</comment>
<organism evidence="2 3">
    <name type="scientific">Cohnella faecalis</name>
    <dbReference type="NCBI Taxonomy" id="2315694"/>
    <lineage>
        <taxon>Bacteria</taxon>
        <taxon>Bacillati</taxon>
        <taxon>Bacillota</taxon>
        <taxon>Bacilli</taxon>
        <taxon>Bacillales</taxon>
        <taxon>Paenibacillaceae</taxon>
        <taxon>Cohnella</taxon>
    </lineage>
</organism>
<sequence>MRNRIDSLFVRAGKLTRWGCSDHSAGTLRLSIEADNRKTKRSGRPGVQYSDKMLDRFDEWESPRPETAAGGRNL</sequence>
<dbReference type="EMBL" id="QXJM01000016">
    <property type="protein sequence ID" value="RIE05056.1"/>
    <property type="molecule type" value="Genomic_DNA"/>
</dbReference>
<accession>A0A398CNW0</accession>
<gene>
    <name evidence="2" type="ORF">D3H35_02690</name>
</gene>
<evidence type="ECO:0000256" key="1">
    <source>
        <dbReference type="SAM" id="MobiDB-lite"/>
    </source>
</evidence>
<feature type="compositionally biased region" description="Basic and acidic residues" evidence="1">
    <location>
        <begin position="54"/>
        <end position="64"/>
    </location>
</feature>
<evidence type="ECO:0000313" key="3">
    <source>
        <dbReference type="Proteomes" id="UP000266340"/>
    </source>
</evidence>
<evidence type="ECO:0000313" key="2">
    <source>
        <dbReference type="EMBL" id="RIE05056.1"/>
    </source>
</evidence>
<proteinExistence type="predicted"/>
<feature type="region of interest" description="Disordered" evidence="1">
    <location>
        <begin position="54"/>
        <end position="74"/>
    </location>
</feature>
<keyword evidence="3" id="KW-1185">Reference proteome</keyword>
<dbReference type="AlphaFoldDB" id="A0A398CNW0"/>
<reference evidence="2 3" key="1">
    <citation type="submission" date="2018-09" db="EMBL/GenBank/DDBJ databases">
        <title>Cohnella cavernae sp. nov., isolated from a karst cave.</title>
        <authorList>
            <person name="Zhu H."/>
        </authorList>
    </citation>
    <scope>NUCLEOTIDE SEQUENCE [LARGE SCALE GENOMIC DNA]</scope>
    <source>
        <strain evidence="2 3">K2E09-144</strain>
    </source>
</reference>
<protein>
    <submittedName>
        <fullName evidence="2">Uncharacterized protein</fullName>
    </submittedName>
</protein>